<reference evidence="1" key="1">
    <citation type="submission" date="2018-05" db="EMBL/GenBank/DDBJ databases">
        <authorList>
            <person name="Lanie J.A."/>
            <person name="Ng W.-L."/>
            <person name="Kazmierczak K.M."/>
            <person name="Andrzejewski T.M."/>
            <person name="Davidsen T.M."/>
            <person name="Wayne K.J."/>
            <person name="Tettelin H."/>
            <person name="Glass J.I."/>
            <person name="Rusch D."/>
            <person name="Podicherti R."/>
            <person name="Tsui H.-C.T."/>
            <person name="Winkler M.E."/>
        </authorList>
    </citation>
    <scope>NUCLEOTIDE SEQUENCE</scope>
</reference>
<accession>A0A382N827</accession>
<organism evidence="1">
    <name type="scientific">marine metagenome</name>
    <dbReference type="NCBI Taxonomy" id="408172"/>
    <lineage>
        <taxon>unclassified sequences</taxon>
        <taxon>metagenomes</taxon>
        <taxon>ecological metagenomes</taxon>
    </lineage>
</organism>
<gene>
    <name evidence="1" type="ORF">METZ01_LOCUS309211</name>
</gene>
<dbReference type="EMBL" id="UINC01098100">
    <property type="protein sequence ID" value="SVC56357.1"/>
    <property type="molecule type" value="Genomic_DNA"/>
</dbReference>
<name>A0A382N827_9ZZZZ</name>
<feature type="non-terminal residue" evidence="1">
    <location>
        <position position="28"/>
    </location>
</feature>
<proteinExistence type="predicted"/>
<evidence type="ECO:0000313" key="1">
    <source>
        <dbReference type="EMBL" id="SVC56357.1"/>
    </source>
</evidence>
<dbReference type="AlphaFoldDB" id="A0A382N827"/>
<protein>
    <submittedName>
        <fullName evidence="1">Uncharacterized protein</fullName>
    </submittedName>
</protein>
<feature type="non-terminal residue" evidence="1">
    <location>
        <position position="1"/>
    </location>
</feature>
<sequence>MLSWLILNWLVTRYPAKIACTAPTAHQL</sequence>